<evidence type="ECO:0000259" key="2">
    <source>
        <dbReference type="Pfam" id="PF25954"/>
    </source>
</evidence>
<dbReference type="Gene3D" id="2.40.30.170">
    <property type="match status" value="1"/>
</dbReference>
<dbReference type="AlphaFoldDB" id="A0A1M4XIZ4"/>
<dbReference type="GO" id="GO:1990281">
    <property type="term" value="C:efflux pump complex"/>
    <property type="evidence" value="ECO:0007669"/>
    <property type="project" value="TreeGrafter"/>
</dbReference>
<dbReference type="Gene3D" id="2.40.50.100">
    <property type="match status" value="1"/>
</dbReference>
<organism evidence="4 5">
    <name type="scientific">Desulforamulus putei DSM 12395</name>
    <dbReference type="NCBI Taxonomy" id="1121429"/>
    <lineage>
        <taxon>Bacteria</taxon>
        <taxon>Bacillati</taxon>
        <taxon>Bacillota</taxon>
        <taxon>Clostridia</taxon>
        <taxon>Eubacteriales</taxon>
        <taxon>Peptococcaceae</taxon>
        <taxon>Desulforamulus</taxon>
    </lineage>
</organism>
<dbReference type="Pfam" id="PF25954">
    <property type="entry name" value="Beta-barrel_RND_2"/>
    <property type="match status" value="1"/>
</dbReference>
<evidence type="ECO:0000256" key="1">
    <source>
        <dbReference type="ARBA" id="ARBA00009477"/>
    </source>
</evidence>
<dbReference type="InterPro" id="IPR006143">
    <property type="entry name" value="RND_pump_MFP"/>
</dbReference>
<dbReference type="FunFam" id="2.40.30.170:FF:000010">
    <property type="entry name" value="Efflux RND transporter periplasmic adaptor subunit"/>
    <property type="match status" value="1"/>
</dbReference>
<accession>A0A1M4XIZ4</accession>
<evidence type="ECO:0000313" key="4">
    <source>
        <dbReference type="EMBL" id="SHE93366.1"/>
    </source>
</evidence>
<name>A0A1M4XIZ4_9FIRM</name>
<dbReference type="SUPFAM" id="SSF111369">
    <property type="entry name" value="HlyD-like secretion proteins"/>
    <property type="match status" value="1"/>
</dbReference>
<comment type="similarity">
    <text evidence="1">Belongs to the membrane fusion protein (MFP) (TC 8.A.1) family.</text>
</comment>
<dbReference type="PANTHER" id="PTHR30469">
    <property type="entry name" value="MULTIDRUG RESISTANCE PROTEIN MDTA"/>
    <property type="match status" value="1"/>
</dbReference>
<protein>
    <submittedName>
        <fullName evidence="4">RND family efflux transporter, MFP subunit</fullName>
    </submittedName>
</protein>
<sequence>MVNLANYFVNTDRNLNGGTSRVATRNILTAILLSVLVFLYGCNQPADNSRQVQNDKATTPASSEKETKQSVITFSGKIEAVQWANLVSKVAGKVASVHVDIGSFVKTGQLLVSLAAEDKAAEIEEAATQVDSARVEYELALKSYQRGKELLAAQAISQADYDNLYEGPFKKAEVKLRSARATLQKKQIAYDDMFIKAPFAGVITAKNINPGEMAGTQSPVLTLVNLDQVVIKGAVNENHINKLKIGQQVRVKVAAISDKPFTGKISNIALAADPQTKAFPVKIQVDNPEHLLKPGMFAEVFVP</sequence>
<dbReference type="NCBIfam" id="TIGR01730">
    <property type="entry name" value="RND_mfp"/>
    <property type="match status" value="1"/>
</dbReference>
<dbReference type="InterPro" id="IPR058792">
    <property type="entry name" value="Beta-barrel_RND_2"/>
</dbReference>
<feature type="domain" description="CusB-like beta-barrel" evidence="2">
    <location>
        <begin position="231"/>
        <end position="300"/>
    </location>
</feature>
<dbReference type="GO" id="GO:0015562">
    <property type="term" value="F:efflux transmembrane transporter activity"/>
    <property type="evidence" value="ECO:0007669"/>
    <property type="project" value="TreeGrafter"/>
</dbReference>
<gene>
    <name evidence="4" type="ORF">SAMN02745133_01468</name>
</gene>
<dbReference type="Gene3D" id="1.10.287.470">
    <property type="entry name" value="Helix hairpin bin"/>
    <property type="match status" value="1"/>
</dbReference>
<evidence type="ECO:0000313" key="5">
    <source>
        <dbReference type="Proteomes" id="UP000184148"/>
    </source>
</evidence>
<dbReference type="Pfam" id="PF25973">
    <property type="entry name" value="BSH_CzcB"/>
    <property type="match status" value="1"/>
</dbReference>
<keyword evidence="5" id="KW-1185">Reference proteome</keyword>
<dbReference type="Proteomes" id="UP000184148">
    <property type="component" value="Unassembled WGS sequence"/>
</dbReference>
<feature type="domain" description="CzcB-like barrel-sandwich hybrid" evidence="3">
    <location>
        <begin position="84"/>
        <end position="223"/>
    </location>
</feature>
<dbReference type="EMBL" id="FQUY01000008">
    <property type="protein sequence ID" value="SHE93366.1"/>
    <property type="molecule type" value="Genomic_DNA"/>
</dbReference>
<proteinExistence type="inferred from homology"/>
<evidence type="ECO:0000259" key="3">
    <source>
        <dbReference type="Pfam" id="PF25973"/>
    </source>
</evidence>
<reference evidence="5" key="1">
    <citation type="submission" date="2016-11" db="EMBL/GenBank/DDBJ databases">
        <authorList>
            <person name="Varghese N."/>
            <person name="Submissions S."/>
        </authorList>
    </citation>
    <scope>NUCLEOTIDE SEQUENCE [LARGE SCALE GENOMIC DNA]</scope>
    <source>
        <strain evidence="5">DSM 12395</strain>
    </source>
</reference>
<dbReference type="InterPro" id="IPR058647">
    <property type="entry name" value="BSH_CzcB-like"/>
</dbReference>
<dbReference type="STRING" id="1121429.SAMN02745133_01468"/>